<accession>A0A7J5YE91</accession>
<feature type="domain" description="Transposase Helix-turn-helix" evidence="2">
    <location>
        <begin position="211"/>
        <end position="251"/>
    </location>
</feature>
<keyword evidence="4" id="KW-1185">Reference proteome</keyword>
<dbReference type="AlphaFoldDB" id="A0A7J5YE91"/>
<evidence type="ECO:0000256" key="1">
    <source>
        <dbReference type="SAM" id="Coils"/>
    </source>
</evidence>
<evidence type="ECO:0000313" key="3">
    <source>
        <dbReference type="EMBL" id="KAF3847301.1"/>
    </source>
</evidence>
<keyword evidence="1" id="KW-0175">Coiled coil</keyword>
<dbReference type="InterPro" id="IPR027805">
    <property type="entry name" value="Transposase_HTH_dom"/>
</dbReference>
<gene>
    <name evidence="3" type="ORF">F7725_020329</name>
</gene>
<feature type="coiled-coil region" evidence="1">
    <location>
        <begin position="120"/>
        <end position="147"/>
    </location>
</feature>
<dbReference type="PANTHER" id="PTHR23080:SF133">
    <property type="entry name" value="SI:CH211-262I1.5-RELATED"/>
    <property type="match status" value="1"/>
</dbReference>
<organism evidence="3 4">
    <name type="scientific">Dissostichus mawsoni</name>
    <name type="common">Antarctic cod</name>
    <dbReference type="NCBI Taxonomy" id="36200"/>
    <lineage>
        <taxon>Eukaryota</taxon>
        <taxon>Metazoa</taxon>
        <taxon>Chordata</taxon>
        <taxon>Craniata</taxon>
        <taxon>Vertebrata</taxon>
        <taxon>Euteleostomi</taxon>
        <taxon>Actinopterygii</taxon>
        <taxon>Neopterygii</taxon>
        <taxon>Teleostei</taxon>
        <taxon>Neoteleostei</taxon>
        <taxon>Acanthomorphata</taxon>
        <taxon>Eupercaria</taxon>
        <taxon>Perciformes</taxon>
        <taxon>Notothenioidei</taxon>
        <taxon>Nototheniidae</taxon>
        <taxon>Dissostichus</taxon>
    </lineage>
</organism>
<evidence type="ECO:0000313" key="4">
    <source>
        <dbReference type="Proteomes" id="UP000518266"/>
    </source>
</evidence>
<protein>
    <recommendedName>
        <fullName evidence="2">Transposase Helix-turn-helix domain-containing protein</fullName>
    </recommendedName>
</protein>
<evidence type="ECO:0000259" key="2">
    <source>
        <dbReference type="Pfam" id="PF13613"/>
    </source>
</evidence>
<dbReference type="OrthoDB" id="10020990at2759"/>
<name>A0A7J5YE91_DISMA</name>
<dbReference type="EMBL" id="JAAKFY010000013">
    <property type="protein sequence ID" value="KAF3847301.1"/>
    <property type="molecule type" value="Genomic_DNA"/>
</dbReference>
<dbReference type="PANTHER" id="PTHR23080">
    <property type="entry name" value="THAP DOMAIN PROTEIN"/>
    <property type="match status" value="1"/>
</dbReference>
<comment type="caution">
    <text evidence="3">The sequence shown here is derived from an EMBL/GenBank/DDBJ whole genome shotgun (WGS) entry which is preliminary data.</text>
</comment>
<proteinExistence type="predicted"/>
<dbReference type="Proteomes" id="UP000518266">
    <property type="component" value="Unassembled WGS sequence"/>
</dbReference>
<reference evidence="3 4" key="1">
    <citation type="submission" date="2020-03" db="EMBL/GenBank/DDBJ databases">
        <title>Dissostichus mawsoni Genome sequencing and assembly.</title>
        <authorList>
            <person name="Park H."/>
        </authorList>
    </citation>
    <scope>NUCLEOTIDE SEQUENCE [LARGE SCALE GENOMIC DNA]</scope>
    <source>
        <strain evidence="3">DM0001</strain>
        <tissue evidence="3">Muscle</tissue>
    </source>
</reference>
<sequence length="323" mass="36856">MSGFGKFGKVKERRLAFQRVKAQWLIKVRRNNFSPTKKPVHFRPGDLLVTAGGLNRVQKGATPVLFAWNNYELPTPRRNVLERQPRAESPTPDLTAEYEVEIVALPDHDYSLNPATAVMANQVADENEALKIQVRELQLQLEVLQLRSRFGIQRPAGSDEDIRFYTRFATYKHFLAFWKLVEPAANTKMVRITNAKASSASSSDSSQPTTTKLPPIDELLLFLMHLSVGLHLRDLAERFGIHRTSQQNYFHLDTLPLPTAWKQTQTQSIARLRVHVERCIRRVKENKLFDKAIPLSLFNVACFLVNYQNGPLVKAWVSLGNND</sequence>
<dbReference type="Pfam" id="PF13613">
    <property type="entry name" value="HTH_Tnp_4"/>
    <property type="match status" value="1"/>
</dbReference>